<dbReference type="AlphaFoldDB" id="A1CT01"/>
<evidence type="ECO:0000313" key="9">
    <source>
        <dbReference type="Proteomes" id="UP000006701"/>
    </source>
</evidence>
<accession>A1CT01</accession>
<keyword evidence="5 6" id="KW-0482">Metalloprotease</keyword>
<comment type="similarity">
    <text evidence="6">Belongs to the peptidase M3 family.</text>
</comment>
<dbReference type="GO" id="GO:0046872">
    <property type="term" value="F:metal ion binding"/>
    <property type="evidence" value="ECO:0007669"/>
    <property type="project" value="UniProtKB-UniRule"/>
</dbReference>
<keyword evidence="3 6" id="KW-0378">Hydrolase</keyword>
<evidence type="ECO:0000256" key="6">
    <source>
        <dbReference type="RuleBase" id="RU003435"/>
    </source>
</evidence>
<dbReference type="Gene3D" id="1.10.1370.40">
    <property type="match status" value="1"/>
</dbReference>
<reference evidence="8 9" key="1">
    <citation type="journal article" date="2008" name="PLoS Genet.">
        <title>Genomic islands in the pathogenic filamentous fungus Aspergillus fumigatus.</title>
        <authorList>
            <person name="Fedorova N.D."/>
            <person name="Khaldi N."/>
            <person name="Joardar V.S."/>
            <person name="Maiti R."/>
            <person name="Amedeo P."/>
            <person name="Anderson M.J."/>
            <person name="Crabtree J."/>
            <person name="Silva J.C."/>
            <person name="Badger J.H."/>
            <person name="Albarraq A."/>
            <person name="Angiuoli S."/>
            <person name="Bussey H."/>
            <person name="Bowyer P."/>
            <person name="Cotty P.J."/>
            <person name="Dyer P.S."/>
            <person name="Egan A."/>
            <person name="Galens K."/>
            <person name="Fraser-Liggett C.M."/>
            <person name="Haas B.J."/>
            <person name="Inman J.M."/>
            <person name="Kent R."/>
            <person name="Lemieux S."/>
            <person name="Malavazi I."/>
            <person name="Orvis J."/>
            <person name="Roemer T."/>
            <person name="Ronning C.M."/>
            <person name="Sundaram J.P."/>
            <person name="Sutton G."/>
            <person name="Turner G."/>
            <person name="Venter J.C."/>
            <person name="White O.R."/>
            <person name="Whitty B.R."/>
            <person name="Youngman P."/>
            <person name="Wolfe K.H."/>
            <person name="Goldman G.H."/>
            <person name="Wortman J.R."/>
            <person name="Jiang B."/>
            <person name="Denning D.W."/>
            <person name="Nierman W.C."/>
        </authorList>
    </citation>
    <scope>NUCLEOTIDE SEQUENCE [LARGE SCALE GENOMIC DNA]</scope>
    <source>
        <strain evidence="9">ATCC 1007 / CBS 513.65 / DSM 816 / NCTC 3887 / NRRL 1</strain>
    </source>
</reference>
<keyword evidence="1 6" id="KW-0645">Protease</keyword>
<dbReference type="HOGENOM" id="CLU_2704367_0_0_1"/>
<sequence>MANFRACERGTRHLSCYNKFLPWDQRYYERLVAEEFDIDHQKISEFFPLEKTATGMLDLFASLLGLRFDPIQL</sequence>
<dbReference type="GeneID" id="4700183"/>
<dbReference type="RefSeq" id="XP_001267864.1">
    <property type="nucleotide sequence ID" value="XM_001267863.1"/>
</dbReference>
<gene>
    <name evidence="8" type="ORF">ACLA_081260</name>
</gene>
<dbReference type="MEROPS" id="M03.003"/>
<evidence type="ECO:0000256" key="5">
    <source>
        <dbReference type="ARBA" id="ARBA00023049"/>
    </source>
</evidence>
<evidence type="ECO:0000256" key="2">
    <source>
        <dbReference type="ARBA" id="ARBA00022723"/>
    </source>
</evidence>
<dbReference type="KEGG" id="act:ACLA_081260"/>
<evidence type="ECO:0000313" key="8">
    <source>
        <dbReference type="EMBL" id="EAW06438.1"/>
    </source>
</evidence>
<dbReference type="InterPro" id="IPR001567">
    <property type="entry name" value="Pept_M3A_M3B_dom"/>
</dbReference>
<dbReference type="VEuPathDB" id="FungiDB:ACLA_081260"/>
<dbReference type="GO" id="GO:0006508">
    <property type="term" value="P:proteolysis"/>
    <property type="evidence" value="ECO:0007669"/>
    <property type="project" value="UniProtKB-KW"/>
</dbReference>
<comment type="cofactor">
    <cofactor evidence="6">
        <name>Zn(2+)</name>
        <dbReference type="ChEBI" id="CHEBI:29105"/>
    </cofactor>
    <text evidence="6">Binds 1 zinc ion.</text>
</comment>
<organism evidence="8 9">
    <name type="scientific">Aspergillus clavatus (strain ATCC 1007 / CBS 513.65 / DSM 816 / NCTC 3887 / NRRL 1 / QM 1276 / 107)</name>
    <dbReference type="NCBI Taxonomy" id="344612"/>
    <lineage>
        <taxon>Eukaryota</taxon>
        <taxon>Fungi</taxon>
        <taxon>Dikarya</taxon>
        <taxon>Ascomycota</taxon>
        <taxon>Pezizomycotina</taxon>
        <taxon>Eurotiomycetes</taxon>
        <taxon>Eurotiomycetidae</taxon>
        <taxon>Eurotiales</taxon>
        <taxon>Aspergillaceae</taxon>
        <taxon>Aspergillus</taxon>
        <taxon>Aspergillus subgen. Fumigati</taxon>
    </lineage>
</organism>
<keyword evidence="2 6" id="KW-0479">Metal-binding</keyword>
<dbReference type="EMBL" id="DS027060">
    <property type="protein sequence ID" value="EAW06438.1"/>
    <property type="molecule type" value="Genomic_DNA"/>
</dbReference>
<evidence type="ECO:0000259" key="7">
    <source>
        <dbReference type="Pfam" id="PF01432"/>
    </source>
</evidence>
<keyword evidence="4 6" id="KW-0862">Zinc</keyword>
<name>A1CT01_ASPCL</name>
<dbReference type="GO" id="GO:0004222">
    <property type="term" value="F:metalloendopeptidase activity"/>
    <property type="evidence" value="ECO:0007669"/>
    <property type="project" value="InterPro"/>
</dbReference>
<evidence type="ECO:0000256" key="4">
    <source>
        <dbReference type="ARBA" id="ARBA00022833"/>
    </source>
</evidence>
<evidence type="ECO:0000256" key="1">
    <source>
        <dbReference type="ARBA" id="ARBA00022670"/>
    </source>
</evidence>
<dbReference type="SUPFAM" id="SSF55486">
    <property type="entry name" value="Metalloproteases ('zincins'), catalytic domain"/>
    <property type="match status" value="1"/>
</dbReference>
<protein>
    <recommendedName>
        <fullName evidence="7">Peptidase M3A/M3B catalytic domain-containing protein</fullName>
    </recommendedName>
</protein>
<dbReference type="STRING" id="344612.A1CT01"/>
<dbReference type="Proteomes" id="UP000006701">
    <property type="component" value="Unassembled WGS sequence"/>
</dbReference>
<keyword evidence="9" id="KW-1185">Reference proteome</keyword>
<feature type="domain" description="Peptidase M3A/M3B catalytic" evidence="7">
    <location>
        <begin position="18"/>
        <end position="71"/>
    </location>
</feature>
<evidence type="ECO:0000256" key="3">
    <source>
        <dbReference type="ARBA" id="ARBA00022801"/>
    </source>
</evidence>
<proteinExistence type="inferred from homology"/>
<dbReference type="Pfam" id="PF01432">
    <property type="entry name" value="Peptidase_M3"/>
    <property type="match status" value="1"/>
</dbReference>
<dbReference type="OrthoDB" id="4889586at2759"/>